<name>A0A9X6RN50_HYPEX</name>
<dbReference type="NCBIfam" id="TIGR00803">
    <property type="entry name" value="nst"/>
    <property type="match status" value="1"/>
</dbReference>
<proteinExistence type="inferred from homology"/>
<evidence type="ECO:0000256" key="2">
    <source>
        <dbReference type="ARBA" id="ARBA00009976"/>
    </source>
</evidence>
<dbReference type="OrthoDB" id="408493at2759"/>
<evidence type="ECO:0000256" key="3">
    <source>
        <dbReference type="ARBA" id="ARBA00022597"/>
    </source>
</evidence>
<feature type="transmembrane region" description="Helical" evidence="7">
    <location>
        <begin position="29"/>
        <end position="50"/>
    </location>
</feature>
<accession>A0A9X6RN50</accession>
<evidence type="ECO:0000313" key="9">
    <source>
        <dbReference type="Proteomes" id="UP000192578"/>
    </source>
</evidence>
<evidence type="ECO:0000256" key="6">
    <source>
        <dbReference type="ARBA" id="ARBA00023136"/>
    </source>
</evidence>
<dbReference type="PANTHER" id="PTHR10231">
    <property type="entry name" value="NUCLEOTIDE-SUGAR TRANSMEMBRANE TRANSPORTER"/>
    <property type="match status" value="1"/>
</dbReference>
<dbReference type="GO" id="GO:0000139">
    <property type="term" value="C:Golgi membrane"/>
    <property type="evidence" value="ECO:0007669"/>
    <property type="project" value="InterPro"/>
</dbReference>
<dbReference type="Pfam" id="PF04142">
    <property type="entry name" value="Nuc_sug_transp"/>
    <property type="match status" value="1"/>
</dbReference>
<comment type="subcellular location">
    <subcellularLocation>
        <location evidence="1">Membrane</location>
        <topology evidence="1">Multi-pass membrane protein</topology>
    </subcellularLocation>
</comment>
<feature type="transmembrane region" description="Helical" evidence="7">
    <location>
        <begin position="62"/>
        <end position="84"/>
    </location>
</feature>
<feature type="transmembrane region" description="Helical" evidence="7">
    <location>
        <begin position="197"/>
        <end position="217"/>
    </location>
</feature>
<dbReference type="Proteomes" id="UP000192578">
    <property type="component" value="Unassembled WGS sequence"/>
</dbReference>
<feature type="transmembrane region" description="Helical" evidence="7">
    <location>
        <begin position="261"/>
        <end position="286"/>
    </location>
</feature>
<evidence type="ECO:0000256" key="1">
    <source>
        <dbReference type="ARBA" id="ARBA00004141"/>
    </source>
</evidence>
<keyword evidence="9" id="KW-1185">Reference proteome</keyword>
<evidence type="ECO:0000256" key="4">
    <source>
        <dbReference type="ARBA" id="ARBA00022692"/>
    </source>
</evidence>
<evidence type="ECO:0000256" key="5">
    <source>
        <dbReference type="ARBA" id="ARBA00022989"/>
    </source>
</evidence>
<dbReference type="AlphaFoldDB" id="A0A9X6RN50"/>
<feature type="transmembrane region" description="Helical" evidence="7">
    <location>
        <begin position="293"/>
        <end position="313"/>
    </location>
</feature>
<feature type="transmembrane region" description="Helical" evidence="7">
    <location>
        <begin position="159"/>
        <end position="177"/>
    </location>
</feature>
<dbReference type="EMBL" id="MTYJ01000366">
    <property type="protein sequence ID" value="OWA54033.1"/>
    <property type="molecule type" value="Genomic_DNA"/>
</dbReference>
<keyword evidence="4 7" id="KW-0812">Transmembrane</keyword>
<sequence>MSVGLILPSGGRDLLHKMTDVKGPPATNYFYKFGSLATLTIQNVVTILLIRYAKTLPGEVFISSTVVVLMEVFKLFASMGMLLVHHRSFARWAKELHEEIIRKPMETLKVAVPAFIYTFQNNLTFVAVSNLDAATFQVVSQIKILTTAIFSVAMLRRQLGTVQWAALLILFVGIAVVQLDQQSPQAGKTLFHIQSPFLGLSAILISSLMSGYAGVYFEKILKGSEVSLWLRNIQLSMYAIPMGLLTCLAADSDSIRTKGFFFAYTPIVWSIVFFQGFGGLVVAMVVKYADNILKGFATSFAIVFSAIASVYVFGFEIHWLFAIGSSLVIISIFMYGYVPKLSTAPSKRISVVDNANDRVISREESKVPLLLDDAMNKN</sequence>
<protein>
    <submittedName>
        <fullName evidence="8">UDP-galactose translocator</fullName>
    </submittedName>
</protein>
<organism evidence="8 9">
    <name type="scientific">Hypsibius exemplaris</name>
    <name type="common">Freshwater tardigrade</name>
    <dbReference type="NCBI Taxonomy" id="2072580"/>
    <lineage>
        <taxon>Eukaryota</taxon>
        <taxon>Metazoa</taxon>
        <taxon>Ecdysozoa</taxon>
        <taxon>Tardigrada</taxon>
        <taxon>Eutardigrada</taxon>
        <taxon>Parachela</taxon>
        <taxon>Hypsibioidea</taxon>
        <taxon>Hypsibiidae</taxon>
        <taxon>Hypsibius</taxon>
    </lineage>
</organism>
<evidence type="ECO:0000313" key="8">
    <source>
        <dbReference type="EMBL" id="OWA54033.1"/>
    </source>
</evidence>
<keyword evidence="6 7" id="KW-0472">Membrane</keyword>
<keyword evidence="3" id="KW-0813">Transport</keyword>
<dbReference type="InterPro" id="IPR037185">
    <property type="entry name" value="EmrE-like"/>
</dbReference>
<keyword evidence="3" id="KW-0762">Sugar transport</keyword>
<gene>
    <name evidence="8" type="ORF">BV898_18455</name>
</gene>
<dbReference type="SUPFAM" id="SSF103481">
    <property type="entry name" value="Multidrug resistance efflux transporter EmrE"/>
    <property type="match status" value="1"/>
</dbReference>
<feature type="transmembrane region" description="Helical" evidence="7">
    <location>
        <begin position="229"/>
        <end position="249"/>
    </location>
</feature>
<comment type="caution">
    <text evidence="8">The sequence shown here is derived from an EMBL/GenBank/DDBJ whole genome shotgun (WGS) entry which is preliminary data.</text>
</comment>
<keyword evidence="5 7" id="KW-1133">Transmembrane helix</keyword>
<feature type="transmembrane region" description="Helical" evidence="7">
    <location>
        <begin position="319"/>
        <end position="338"/>
    </location>
</feature>
<evidence type="ECO:0000256" key="7">
    <source>
        <dbReference type="SAM" id="Phobius"/>
    </source>
</evidence>
<dbReference type="InterPro" id="IPR007271">
    <property type="entry name" value="Nuc_sug_transpt"/>
</dbReference>
<dbReference type="GO" id="GO:0015165">
    <property type="term" value="F:pyrimidine nucleotide-sugar transmembrane transporter activity"/>
    <property type="evidence" value="ECO:0007669"/>
    <property type="project" value="InterPro"/>
</dbReference>
<dbReference type="PIRSF" id="PIRSF005799">
    <property type="entry name" value="UDP-gal_transpt"/>
    <property type="match status" value="1"/>
</dbReference>
<comment type="similarity">
    <text evidence="2">Belongs to the nucleotide-sugar transporter family. SLC35A subfamily.</text>
</comment>
<reference evidence="9" key="1">
    <citation type="submission" date="2017-01" db="EMBL/GenBank/DDBJ databases">
        <title>Comparative genomics of anhydrobiosis in the tardigrade Hypsibius dujardini.</title>
        <authorList>
            <person name="Yoshida Y."/>
            <person name="Koutsovoulos G."/>
            <person name="Laetsch D."/>
            <person name="Stevens L."/>
            <person name="Kumar S."/>
            <person name="Horikawa D."/>
            <person name="Ishino K."/>
            <person name="Komine S."/>
            <person name="Tomita M."/>
            <person name="Blaxter M."/>
            <person name="Arakawa K."/>
        </authorList>
    </citation>
    <scope>NUCLEOTIDE SEQUENCE [LARGE SCALE GENOMIC DNA]</scope>
    <source>
        <strain evidence="9">Z151</strain>
    </source>
</reference>